<gene>
    <name evidence="3" type="ORF">F1721_05490</name>
</gene>
<comment type="caution">
    <text evidence="3">The sequence shown here is derived from an EMBL/GenBank/DDBJ whole genome shotgun (WGS) entry which is preliminary data.</text>
</comment>
<dbReference type="Pfam" id="PF11716">
    <property type="entry name" value="MDMPI_N"/>
    <property type="match status" value="1"/>
</dbReference>
<name>A0A5M7C587_SACHI</name>
<dbReference type="NCBIfam" id="TIGR03086">
    <property type="entry name" value="TIGR03086 family metal-binding protein"/>
    <property type="match status" value="1"/>
</dbReference>
<accession>A0A5M7C587</accession>
<dbReference type="GO" id="GO:0046872">
    <property type="term" value="F:metal ion binding"/>
    <property type="evidence" value="ECO:0007669"/>
    <property type="project" value="InterPro"/>
</dbReference>
<keyword evidence="4" id="KW-1185">Reference proteome</keyword>
<sequence>MTVSPVDDLALVLCATGELVAGVRPDQWDSATPCTDWNVRELVNHMVIGHRLFSGILRGEVALAPGALDPTNSDVLGNNPAASYRSAAEDLLAAFRRPGVLEKSFRVPAGEVPGIAAVHLRAVEELVHGWDLARATNQTPRFPDETVERQLSFTRKKLPDIPPEKSPFAPSQPIPDNAPPLERLVALLGRQPKS</sequence>
<feature type="compositionally biased region" description="Pro residues" evidence="1">
    <location>
        <begin position="164"/>
        <end position="178"/>
    </location>
</feature>
<dbReference type="InterPro" id="IPR017520">
    <property type="entry name" value="CHP03086"/>
</dbReference>
<dbReference type="AlphaFoldDB" id="A0A5M7C587"/>
<organism evidence="3 4">
    <name type="scientific">Saccharopolyspora hirsuta</name>
    <dbReference type="NCBI Taxonomy" id="1837"/>
    <lineage>
        <taxon>Bacteria</taxon>
        <taxon>Bacillati</taxon>
        <taxon>Actinomycetota</taxon>
        <taxon>Actinomycetes</taxon>
        <taxon>Pseudonocardiales</taxon>
        <taxon>Pseudonocardiaceae</taxon>
        <taxon>Saccharopolyspora</taxon>
    </lineage>
</organism>
<protein>
    <submittedName>
        <fullName evidence="3">TIGR03086 family protein</fullName>
    </submittedName>
</protein>
<dbReference type="InterPro" id="IPR034660">
    <property type="entry name" value="DinB/YfiT-like"/>
</dbReference>
<dbReference type="Proteomes" id="UP000323946">
    <property type="component" value="Unassembled WGS sequence"/>
</dbReference>
<feature type="region of interest" description="Disordered" evidence="1">
    <location>
        <begin position="155"/>
        <end position="181"/>
    </location>
</feature>
<evidence type="ECO:0000256" key="1">
    <source>
        <dbReference type="SAM" id="MobiDB-lite"/>
    </source>
</evidence>
<dbReference type="OrthoDB" id="5185819at2"/>
<feature type="domain" description="Mycothiol-dependent maleylpyruvate isomerase metal-binding" evidence="2">
    <location>
        <begin position="16"/>
        <end position="133"/>
    </location>
</feature>
<evidence type="ECO:0000313" key="3">
    <source>
        <dbReference type="EMBL" id="KAA5837249.1"/>
    </source>
</evidence>
<evidence type="ECO:0000313" key="4">
    <source>
        <dbReference type="Proteomes" id="UP000323946"/>
    </source>
</evidence>
<dbReference type="InterPro" id="IPR024344">
    <property type="entry name" value="MDMPI_metal-binding"/>
</dbReference>
<dbReference type="RefSeq" id="WP_150065412.1">
    <property type="nucleotide sequence ID" value="NZ_JBEPDJ010000011.1"/>
</dbReference>
<dbReference type="SMR" id="A0A5M7C587"/>
<evidence type="ECO:0000259" key="2">
    <source>
        <dbReference type="Pfam" id="PF11716"/>
    </source>
</evidence>
<dbReference type="InterPro" id="IPR017517">
    <property type="entry name" value="Maleyloyr_isom"/>
</dbReference>
<dbReference type="EMBL" id="VWPH01000002">
    <property type="protein sequence ID" value="KAA5837249.1"/>
    <property type="molecule type" value="Genomic_DNA"/>
</dbReference>
<dbReference type="NCBIfam" id="TIGR03083">
    <property type="entry name" value="maleylpyruvate isomerase family mycothiol-dependent enzyme"/>
    <property type="match status" value="1"/>
</dbReference>
<dbReference type="Gene3D" id="1.20.120.450">
    <property type="entry name" value="dinb family like domain"/>
    <property type="match status" value="1"/>
</dbReference>
<dbReference type="SUPFAM" id="SSF109854">
    <property type="entry name" value="DinB/YfiT-like putative metalloenzymes"/>
    <property type="match status" value="1"/>
</dbReference>
<proteinExistence type="predicted"/>
<reference evidence="3 4" key="1">
    <citation type="submission" date="2019-09" db="EMBL/GenBank/DDBJ databases">
        <title>Draft genome sequence of the thermophilic Saccharopolyspora hirsuta VKM Ac-666T.</title>
        <authorList>
            <person name="Lobastova T.G."/>
            <person name="Fokina V."/>
            <person name="Bragin E.Y."/>
            <person name="Shtratnikova V.Y."/>
            <person name="Starodumova I.P."/>
            <person name="Tarlachkov S.V."/>
            <person name="Donova M.V."/>
        </authorList>
    </citation>
    <scope>NUCLEOTIDE SEQUENCE [LARGE SCALE GENOMIC DNA]</scope>
    <source>
        <strain evidence="3 4">VKM Ac-666</strain>
    </source>
</reference>